<dbReference type="CDD" id="cd07374">
    <property type="entry name" value="CYTH-like_Pase"/>
    <property type="match status" value="1"/>
</dbReference>
<reference evidence="3" key="1">
    <citation type="submission" date="2016-03" db="EMBL/GenBank/DDBJ databases">
        <title>Mechanisms controlling the formation of the plant cell surface in tip-growing cells are functionally conserved among land plants.</title>
        <authorList>
            <person name="Honkanen S."/>
            <person name="Jones V.A."/>
            <person name="Morieri G."/>
            <person name="Champion C."/>
            <person name="Hetherington A.J."/>
            <person name="Kelly S."/>
            <person name="Saint-Marcoux D."/>
            <person name="Proust H."/>
            <person name="Prescott H."/>
            <person name="Dolan L."/>
        </authorList>
    </citation>
    <scope>NUCLEOTIDE SEQUENCE [LARGE SCALE GENOMIC DNA]</scope>
    <source>
        <tissue evidence="3">Whole gametophyte</tissue>
    </source>
</reference>
<dbReference type="SMART" id="SM01118">
    <property type="entry name" value="CYTH"/>
    <property type="match status" value="1"/>
</dbReference>
<dbReference type="EMBL" id="LVLJ01001232">
    <property type="protein sequence ID" value="OAE30854.1"/>
    <property type="molecule type" value="Genomic_DNA"/>
</dbReference>
<dbReference type="InterPro" id="IPR033469">
    <property type="entry name" value="CYTH-like_dom_sf"/>
</dbReference>
<accession>A0A176WD54</accession>
<dbReference type="Gene3D" id="2.40.320.10">
    <property type="entry name" value="Hypothetical Protein Pfu-838710-001"/>
    <property type="match status" value="1"/>
</dbReference>
<dbReference type="PANTHER" id="PTHR34948">
    <property type="entry name" value="OS08G0299200 PROTEIN"/>
    <property type="match status" value="1"/>
</dbReference>
<dbReference type="AlphaFoldDB" id="A0A176WD54"/>
<evidence type="ECO:0000259" key="2">
    <source>
        <dbReference type="PROSITE" id="PS51707"/>
    </source>
</evidence>
<organism evidence="3 4">
    <name type="scientific">Marchantia polymorpha subsp. ruderalis</name>
    <dbReference type="NCBI Taxonomy" id="1480154"/>
    <lineage>
        <taxon>Eukaryota</taxon>
        <taxon>Viridiplantae</taxon>
        <taxon>Streptophyta</taxon>
        <taxon>Embryophyta</taxon>
        <taxon>Marchantiophyta</taxon>
        <taxon>Marchantiopsida</taxon>
        <taxon>Marchantiidae</taxon>
        <taxon>Marchantiales</taxon>
        <taxon>Marchantiaceae</taxon>
        <taxon>Marchantia</taxon>
    </lineage>
</organism>
<gene>
    <name evidence="3" type="ORF">AXG93_2615s1090</name>
</gene>
<dbReference type="PANTHER" id="PTHR34948:SF2">
    <property type="entry name" value="TRIPHOSPHATE TUNNEL METALLOENZYME 3"/>
    <property type="match status" value="1"/>
</dbReference>
<sequence length="249" mass="27576">MLKRKPTRLEFKEADDKEDLEQARKSASAAAAAAAAASSAESGGLFSSVLGMEVEVKLKLPGREAHEKVASSLKAFHEVTHMQENVFFDGANKELSSKRAVLRLRFYNGDGKCVVTFKGNAVIVDGISRGEELEEDIDVSLGRACVAEPWRLATTTCKLLNKVVADFACEDFVCLGGFRNVRTVFNWEGLKIELDETQYDFGTTYEVECESTDPERVREVLGDFLKSKGIEFTYSTKSKFAVFRSGKIE</sequence>
<evidence type="ECO:0000313" key="3">
    <source>
        <dbReference type="EMBL" id="OAE30854.1"/>
    </source>
</evidence>
<protein>
    <recommendedName>
        <fullName evidence="2">CYTH domain-containing protein</fullName>
    </recommendedName>
</protein>
<dbReference type="GO" id="GO:0016462">
    <property type="term" value="F:pyrophosphatase activity"/>
    <property type="evidence" value="ECO:0007669"/>
    <property type="project" value="UniProtKB-ARBA"/>
</dbReference>
<feature type="domain" description="CYTH" evidence="2">
    <location>
        <begin position="51"/>
        <end position="247"/>
    </location>
</feature>
<comment type="caution">
    <text evidence="3">The sequence shown here is derived from an EMBL/GenBank/DDBJ whole genome shotgun (WGS) entry which is preliminary data.</text>
</comment>
<evidence type="ECO:0000256" key="1">
    <source>
        <dbReference type="SAM" id="MobiDB-lite"/>
    </source>
</evidence>
<evidence type="ECO:0000313" key="4">
    <source>
        <dbReference type="Proteomes" id="UP000077202"/>
    </source>
</evidence>
<keyword evidence="4" id="KW-1185">Reference proteome</keyword>
<dbReference type="Proteomes" id="UP000077202">
    <property type="component" value="Unassembled WGS sequence"/>
</dbReference>
<proteinExistence type="predicted"/>
<dbReference type="SUPFAM" id="SSF55154">
    <property type="entry name" value="CYTH-like phosphatases"/>
    <property type="match status" value="1"/>
</dbReference>
<dbReference type="InterPro" id="IPR023577">
    <property type="entry name" value="CYTH_domain"/>
</dbReference>
<feature type="compositionally biased region" description="Basic and acidic residues" evidence="1">
    <location>
        <begin position="7"/>
        <end position="23"/>
    </location>
</feature>
<name>A0A176WD54_MARPO</name>
<dbReference type="PROSITE" id="PS51707">
    <property type="entry name" value="CYTH"/>
    <property type="match status" value="1"/>
</dbReference>
<feature type="region of interest" description="Disordered" evidence="1">
    <location>
        <begin position="1"/>
        <end position="23"/>
    </location>
</feature>
<dbReference type="Pfam" id="PF01928">
    <property type="entry name" value="CYTH"/>
    <property type="match status" value="1"/>
</dbReference>